<dbReference type="InterPro" id="IPR038404">
    <property type="entry name" value="TRAP_DctP_sf"/>
</dbReference>
<evidence type="ECO:0000256" key="4">
    <source>
        <dbReference type="SAM" id="SignalP"/>
    </source>
</evidence>
<proteinExistence type="predicted"/>
<dbReference type="OrthoDB" id="9769667at2"/>
<dbReference type="Gene3D" id="3.40.190.10">
    <property type="entry name" value="Periplasmic binding protein-like II"/>
    <property type="match status" value="1"/>
</dbReference>
<dbReference type="PIRSF" id="PIRSF039026">
    <property type="entry name" value="SiaP"/>
    <property type="match status" value="1"/>
</dbReference>
<feature type="binding site" evidence="3">
    <location>
        <position position="232"/>
    </location>
    <ligand>
        <name>Na(+)</name>
        <dbReference type="ChEBI" id="CHEBI:29101"/>
    </ligand>
</feature>
<evidence type="ECO:0000313" key="6">
    <source>
        <dbReference type="Proteomes" id="UP000253083"/>
    </source>
</evidence>
<protein>
    <submittedName>
        <fullName evidence="5">TRAP-type mannitol/chloroaromatic compound transport system substrate-binding protein</fullName>
    </submittedName>
</protein>
<evidence type="ECO:0000313" key="5">
    <source>
        <dbReference type="EMBL" id="RBP48433.1"/>
    </source>
</evidence>
<evidence type="ECO:0000256" key="3">
    <source>
        <dbReference type="PIRSR" id="PIRSR039026-2"/>
    </source>
</evidence>
<dbReference type="NCBIfam" id="NF037995">
    <property type="entry name" value="TRAP_S1"/>
    <property type="match status" value="1"/>
</dbReference>
<keyword evidence="1 4" id="KW-0732">Signal</keyword>
<sequence length="376" mass="41538">MTHSYNFKAQAVVTLRACLTLAAVYFLTACTASDSNPEAATTQTKQEKITLSLAHGWPKGFPVFGESVERYKELVEELSDGRIIINVDSANRHKSAFGIFDFVKSGQYDIGQSASYYYGGKDPDALFFSSMPFDMTEQEQTAWFYEGGGLELANEVYAKHNIEVMLGGNTGMQMGGWFRKEINSVDDLKGLKMRIPGFGGKVIAGVGAVPTNIPAGELYQALERGTIDALEWVGPGLDLRMGFHKVAPYYYTGWHEPGTELLYFFNRDSMNKLPNWAQSILRNAAKLTAYNMTTSSFAANADNWATISSQFPDVKVKQFPPEVVQALKASNQALLDAEVQRSPVAEKILASRAAYLKKARAWTEVGEQAYLESMAN</sequence>
<dbReference type="InterPro" id="IPR026289">
    <property type="entry name" value="SBP_TakP-like"/>
</dbReference>
<feature type="signal peptide" evidence="4">
    <location>
        <begin position="1"/>
        <end position="22"/>
    </location>
</feature>
<dbReference type="PANTHER" id="PTHR33376">
    <property type="match status" value="1"/>
</dbReference>
<evidence type="ECO:0000256" key="1">
    <source>
        <dbReference type="ARBA" id="ARBA00022729"/>
    </source>
</evidence>
<dbReference type="InParanoid" id="A0A395JHS2"/>
<gene>
    <name evidence="5" type="ORF">DFR28_10735</name>
</gene>
<reference evidence="5 6" key="1">
    <citation type="submission" date="2018-06" db="EMBL/GenBank/DDBJ databases">
        <title>Genomic Encyclopedia of Type Strains, Phase IV (KMG-IV): sequencing the most valuable type-strain genomes for metagenomic binning, comparative biology and taxonomic classification.</title>
        <authorList>
            <person name="Goeker M."/>
        </authorList>
    </citation>
    <scope>NUCLEOTIDE SEQUENCE [LARGE SCALE GENOMIC DNA]</scope>
    <source>
        <strain evidence="5 6">DSM 24032</strain>
    </source>
</reference>
<feature type="binding site" evidence="2">
    <location>
        <position position="194"/>
    </location>
    <ligand>
        <name>substrate</name>
    </ligand>
</feature>
<dbReference type="GO" id="GO:0031317">
    <property type="term" value="C:tripartite ATP-independent periplasmic transporter complex"/>
    <property type="evidence" value="ECO:0007669"/>
    <property type="project" value="InterPro"/>
</dbReference>
<dbReference type="Pfam" id="PF03480">
    <property type="entry name" value="DctP"/>
    <property type="match status" value="1"/>
</dbReference>
<dbReference type="Proteomes" id="UP000253083">
    <property type="component" value="Unassembled WGS sequence"/>
</dbReference>
<feature type="binding site" evidence="2">
    <location>
        <position position="173"/>
    </location>
    <ligand>
        <name>substrate</name>
    </ligand>
</feature>
<dbReference type="InterPro" id="IPR018389">
    <property type="entry name" value="DctP_fam"/>
</dbReference>
<dbReference type="RefSeq" id="WP_113955694.1">
    <property type="nucleotide sequence ID" value="NZ_QNRT01000007.1"/>
</dbReference>
<accession>A0A395JHS2</accession>
<feature type="binding site" evidence="3">
    <location>
        <position position="256"/>
    </location>
    <ligand>
        <name>substrate</name>
    </ligand>
</feature>
<dbReference type="EMBL" id="QNRT01000007">
    <property type="protein sequence ID" value="RBP48433.1"/>
    <property type="molecule type" value="Genomic_DNA"/>
</dbReference>
<feature type="chain" id="PRO_5017224013" evidence="4">
    <location>
        <begin position="23"/>
        <end position="376"/>
    </location>
</feature>
<dbReference type="PANTHER" id="PTHR33376:SF5">
    <property type="entry name" value="EXTRACYTOPLASMIC SOLUTE RECEPTOR PROTEIN"/>
    <property type="match status" value="1"/>
</dbReference>
<keyword evidence="3" id="KW-0479">Metal-binding</keyword>
<comment type="caution">
    <text evidence="5">The sequence shown here is derived from an EMBL/GenBank/DDBJ whole genome shotgun (WGS) entry which is preliminary data.</text>
</comment>
<evidence type="ECO:0000256" key="2">
    <source>
        <dbReference type="PIRSR" id="PIRSR039026-1"/>
    </source>
</evidence>
<dbReference type="Gene3D" id="3.40.190.170">
    <property type="entry name" value="Bacterial extracellular solute-binding protein, family 7"/>
    <property type="match status" value="1"/>
</dbReference>
<dbReference type="AlphaFoldDB" id="A0A395JHS2"/>
<dbReference type="GO" id="GO:0046872">
    <property type="term" value="F:metal ion binding"/>
    <property type="evidence" value="ECO:0007669"/>
    <property type="project" value="UniProtKB-KW"/>
</dbReference>
<dbReference type="GO" id="GO:0055085">
    <property type="term" value="P:transmembrane transport"/>
    <property type="evidence" value="ECO:0007669"/>
    <property type="project" value="InterPro"/>
</dbReference>
<organism evidence="5 6">
    <name type="scientific">Arenicella xantha</name>
    <dbReference type="NCBI Taxonomy" id="644221"/>
    <lineage>
        <taxon>Bacteria</taxon>
        <taxon>Pseudomonadati</taxon>
        <taxon>Pseudomonadota</taxon>
        <taxon>Gammaproteobacteria</taxon>
        <taxon>Arenicellales</taxon>
        <taxon>Arenicellaceae</taxon>
        <taxon>Arenicella</taxon>
    </lineage>
</organism>
<feature type="binding site" evidence="3">
    <location>
        <position position="231"/>
    </location>
    <ligand>
        <name>substrate</name>
    </ligand>
</feature>
<name>A0A395JHS2_9GAMM</name>
<keyword evidence="6" id="KW-1185">Reference proteome</keyword>